<reference evidence="1" key="1">
    <citation type="submission" date="2022-08" db="EMBL/GenBank/DDBJ databases">
        <authorList>
            <person name="Gutierrez-Valencia J."/>
        </authorList>
    </citation>
    <scope>NUCLEOTIDE SEQUENCE</scope>
</reference>
<organism evidence="1 2">
    <name type="scientific">Linum tenue</name>
    <dbReference type="NCBI Taxonomy" id="586396"/>
    <lineage>
        <taxon>Eukaryota</taxon>
        <taxon>Viridiplantae</taxon>
        <taxon>Streptophyta</taxon>
        <taxon>Embryophyta</taxon>
        <taxon>Tracheophyta</taxon>
        <taxon>Spermatophyta</taxon>
        <taxon>Magnoliopsida</taxon>
        <taxon>eudicotyledons</taxon>
        <taxon>Gunneridae</taxon>
        <taxon>Pentapetalae</taxon>
        <taxon>rosids</taxon>
        <taxon>fabids</taxon>
        <taxon>Malpighiales</taxon>
        <taxon>Linaceae</taxon>
        <taxon>Linum</taxon>
    </lineage>
</organism>
<comment type="caution">
    <text evidence="1">The sequence shown here is derived from an EMBL/GenBank/DDBJ whole genome shotgun (WGS) entry which is preliminary data.</text>
</comment>
<accession>A0AAV0KXF8</accession>
<keyword evidence="2" id="KW-1185">Reference proteome</keyword>
<evidence type="ECO:0000313" key="2">
    <source>
        <dbReference type="Proteomes" id="UP001154282"/>
    </source>
</evidence>
<evidence type="ECO:0000313" key="1">
    <source>
        <dbReference type="EMBL" id="CAI0425726.1"/>
    </source>
</evidence>
<dbReference type="EMBL" id="CAMGYJ010000005">
    <property type="protein sequence ID" value="CAI0425726.1"/>
    <property type="molecule type" value="Genomic_DNA"/>
</dbReference>
<name>A0AAV0KXF8_9ROSI</name>
<sequence length="53" mass="6201">MRKGLAISRLCACYQNNRNDPAFGVLLRYGKQQRTIGLLLVFLSLQRLRRESY</sequence>
<dbReference type="Proteomes" id="UP001154282">
    <property type="component" value="Unassembled WGS sequence"/>
</dbReference>
<proteinExistence type="predicted"/>
<gene>
    <name evidence="1" type="ORF">LITE_LOCUS20524</name>
</gene>
<feature type="non-terminal residue" evidence="1">
    <location>
        <position position="53"/>
    </location>
</feature>
<protein>
    <submittedName>
        <fullName evidence="1">Uncharacterized protein</fullName>
    </submittedName>
</protein>
<dbReference type="AlphaFoldDB" id="A0AAV0KXF8"/>